<keyword evidence="2" id="KW-1185">Reference proteome</keyword>
<reference evidence="1" key="1">
    <citation type="journal article" date="2021" name="Proc. Natl. Acad. Sci. U.S.A.">
        <title>Three genomes in the algal genus Volvox reveal the fate of a haploid sex-determining region after a transition to homothallism.</title>
        <authorList>
            <person name="Yamamoto K."/>
            <person name="Hamaji T."/>
            <person name="Kawai-Toyooka H."/>
            <person name="Matsuzaki R."/>
            <person name="Takahashi F."/>
            <person name="Nishimura Y."/>
            <person name="Kawachi M."/>
            <person name="Noguchi H."/>
            <person name="Minakuchi Y."/>
            <person name="Umen J.G."/>
            <person name="Toyoda A."/>
            <person name="Nozaki H."/>
        </authorList>
    </citation>
    <scope>NUCLEOTIDE SEQUENCE</scope>
    <source>
        <strain evidence="1">NIES-3786</strain>
    </source>
</reference>
<dbReference type="AlphaFoldDB" id="A0A8J4FW85"/>
<gene>
    <name evidence="1" type="ORF">Vretifemale_16461</name>
</gene>
<comment type="caution">
    <text evidence="1">The sequence shown here is derived from an EMBL/GenBank/DDBJ whole genome shotgun (WGS) entry which is preliminary data.</text>
</comment>
<dbReference type="Proteomes" id="UP000747110">
    <property type="component" value="Unassembled WGS sequence"/>
</dbReference>
<organism evidence="1 2">
    <name type="scientific">Volvox reticuliferus</name>
    <dbReference type="NCBI Taxonomy" id="1737510"/>
    <lineage>
        <taxon>Eukaryota</taxon>
        <taxon>Viridiplantae</taxon>
        <taxon>Chlorophyta</taxon>
        <taxon>core chlorophytes</taxon>
        <taxon>Chlorophyceae</taxon>
        <taxon>CS clade</taxon>
        <taxon>Chlamydomonadales</taxon>
        <taxon>Volvocaceae</taxon>
        <taxon>Volvox</taxon>
    </lineage>
</organism>
<dbReference type="EMBL" id="BNCP01000045">
    <property type="protein sequence ID" value="GIL88597.1"/>
    <property type="molecule type" value="Genomic_DNA"/>
</dbReference>
<sequence length="302" mass="31695">MAQQLLILARQASRARSQLLALAAASAGLAAYGASEAHTTAMQFSIPGLTPVAMADAKAEAQRPASKPPATVSIALAGFEDVKDVNGFVTSALQKTLKYQKNSPVQSIVSAKRDGVSTTPSPLNFGEQLPVPIIEPAAFYAQLEKQPLSEKIMILDDIVDSVILEAQRSAEVSGLTVGMLGGGVACYALLGWWSDLALPGVGTVACSALAGAAGHNRAKVAAKRTRTRLLTAILDNQPAGLRNAFIDYLSAPSLDVKQRIASDVKPAVFFRDFFLAVQPLLKQFVVLPGESCVPASEEVVAL</sequence>
<evidence type="ECO:0000313" key="1">
    <source>
        <dbReference type="EMBL" id="GIL88597.1"/>
    </source>
</evidence>
<dbReference type="OrthoDB" id="532838at2759"/>
<proteinExistence type="predicted"/>
<accession>A0A8J4FW85</accession>
<evidence type="ECO:0000313" key="2">
    <source>
        <dbReference type="Proteomes" id="UP000747110"/>
    </source>
</evidence>
<protein>
    <submittedName>
        <fullName evidence="1">Uncharacterized protein</fullName>
    </submittedName>
</protein>
<name>A0A8J4FW85_9CHLO</name>